<reference evidence="3 4" key="1">
    <citation type="journal article" date="2015" name="Genome Biol.">
        <title>Comparative genomics of Steinernema reveals deeply conserved gene regulatory networks.</title>
        <authorList>
            <person name="Dillman A.R."/>
            <person name="Macchietto M."/>
            <person name="Porter C.F."/>
            <person name="Rogers A."/>
            <person name="Williams B."/>
            <person name="Antoshechkin I."/>
            <person name="Lee M.M."/>
            <person name="Goodwin Z."/>
            <person name="Lu X."/>
            <person name="Lewis E.E."/>
            <person name="Goodrich-Blair H."/>
            <person name="Stock S.P."/>
            <person name="Adams B.J."/>
            <person name="Sternberg P.W."/>
            <person name="Mortazavi A."/>
        </authorList>
    </citation>
    <scope>NUCLEOTIDE SEQUENCE [LARGE SCALE GENOMIC DNA]</scope>
    <source>
        <strain evidence="3 4">ALL</strain>
    </source>
</reference>
<accession>A0A4U5N368</accession>
<organism evidence="3 4">
    <name type="scientific">Steinernema carpocapsae</name>
    <name type="common">Entomopathogenic nematode</name>
    <dbReference type="NCBI Taxonomy" id="34508"/>
    <lineage>
        <taxon>Eukaryota</taxon>
        <taxon>Metazoa</taxon>
        <taxon>Ecdysozoa</taxon>
        <taxon>Nematoda</taxon>
        <taxon>Chromadorea</taxon>
        <taxon>Rhabditida</taxon>
        <taxon>Tylenchina</taxon>
        <taxon>Panagrolaimomorpha</taxon>
        <taxon>Strongyloidoidea</taxon>
        <taxon>Steinernematidae</taxon>
        <taxon>Steinernema</taxon>
    </lineage>
</organism>
<feature type="transmembrane region" description="Helical" evidence="2">
    <location>
        <begin position="333"/>
        <end position="360"/>
    </location>
</feature>
<evidence type="ECO:0000256" key="2">
    <source>
        <dbReference type="SAM" id="Phobius"/>
    </source>
</evidence>
<feature type="compositionally biased region" description="Low complexity" evidence="1">
    <location>
        <begin position="276"/>
        <end position="300"/>
    </location>
</feature>
<evidence type="ECO:0000313" key="3">
    <source>
        <dbReference type="EMBL" id="TKR76758.1"/>
    </source>
</evidence>
<dbReference type="EMBL" id="AZBU02000005">
    <property type="protein sequence ID" value="TKR76758.1"/>
    <property type="molecule type" value="Genomic_DNA"/>
</dbReference>
<feature type="compositionally biased region" description="Polar residues" evidence="1">
    <location>
        <begin position="390"/>
        <end position="406"/>
    </location>
</feature>
<evidence type="ECO:0000256" key="1">
    <source>
        <dbReference type="SAM" id="MobiDB-lite"/>
    </source>
</evidence>
<keyword evidence="2" id="KW-0472">Membrane</keyword>
<sequence length="422" mass="45583">MQCQLKNFMLMELILQSSMQPEIGQLGICKTAFNTSFPNASLTFTRESIREGTRSLKPNKLTVRFDTFSVGFIQYLKCLLVHVDTSSDLISTISSPKSGRSSVHPIYRNLSSLMSISFALVVLASLASSTISDSCVRVLPSGEELPLDSIFIDSIFAASFFFEDGKCGGGLLCVESNNISFTARPINGSILLDATTSELRIGNGSSLKTSKKKSTRNFFSNGVESRVEGFFVKIAWNSTCKCVLHVFGDDHRRTSTPPPPVKTSRIFSTAASTTNSPTESTSRAPPSTPSAASLLLESTPGTSEKPDSSSPLPQLESATKDPQKAEIPSTRTLSVALCFVFGIIFLGTTSCSVVFCCLYFRLRGADDHFENDGGESRTLTEILSFRRISSHTTSKSPANPSPSTVSAKMGRALESELGPFTE</sequence>
<proteinExistence type="predicted"/>
<feature type="region of interest" description="Disordered" evidence="1">
    <location>
        <begin position="252"/>
        <end position="326"/>
    </location>
</feature>
<reference evidence="3 4" key="2">
    <citation type="journal article" date="2019" name="G3 (Bethesda)">
        <title>Hybrid Assembly of the Genome of the Entomopathogenic Nematode Steinernema carpocapsae Identifies the X-Chromosome.</title>
        <authorList>
            <person name="Serra L."/>
            <person name="Macchietto M."/>
            <person name="Macias-Munoz A."/>
            <person name="McGill C.J."/>
            <person name="Rodriguez I.M."/>
            <person name="Rodriguez B."/>
            <person name="Murad R."/>
            <person name="Mortazavi A."/>
        </authorList>
    </citation>
    <scope>NUCLEOTIDE SEQUENCE [LARGE SCALE GENOMIC DNA]</scope>
    <source>
        <strain evidence="3 4">ALL</strain>
    </source>
</reference>
<dbReference type="AlphaFoldDB" id="A0A4U5N368"/>
<feature type="region of interest" description="Disordered" evidence="1">
    <location>
        <begin position="390"/>
        <end position="409"/>
    </location>
</feature>
<evidence type="ECO:0000313" key="4">
    <source>
        <dbReference type="Proteomes" id="UP000298663"/>
    </source>
</evidence>
<feature type="compositionally biased region" description="Polar residues" evidence="1">
    <location>
        <begin position="265"/>
        <end position="275"/>
    </location>
</feature>
<dbReference type="Proteomes" id="UP000298663">
    <property type="component" value="Unassembled WGS sequence"/>
</dbReference>
<gene>
    <name evidence="3" type="ORF">L596_017852</name>
</gene>
<name>A0A4U5N368_STECR</name>
<keyword evidence="2" id="KW-1133">Transmembrane helix</keyword>
<comment type="caution">
    <text evidence="3">The sequence shown here is derived from an EMBL/GenBank/DDBJ whole genome shotgun (WGS) entry which is preliminary data.</text>
</comment>
<keyword evidence="4" id="KW-1185">Reference proteome</keyword>
<protein>
    <submittedName>
        <fullName evidence="3">Uncharacterized protein</fullName>
    </submittedName>
</protein>
<keyword evidence="2" id="KW-0812">Transmembrane</keyword>